<dbReference type="EC" id="3.6.4.13" evidence="3"/>
<dbReference type="EMBL" id="JAPWTK010000381">
    <property type="protein sequence ID" value="KAJ8941274.1"/>
    <property type="molecule type" value="Genomic_DNA"/>
</dbReference>
<keyword evidence="8" id="KW-0067">ATP-binding</keyword>
<feature type="domain" description="DNA2/NAM7 helicase-like C-terminal" evidence="11">
    <location>
        <begin position="851"/>
        <end position="996"/>
    </location>
</feature>
<comment type="similarity">
    <text evidence="2">Belongs to the DNA2/NAM7 helicase family. SDE3 subfamily.</text>
</comment>
<evidence type="ECO:0000313" key="13">
    <source>
        <dbReference type="EMBL" id="KAJ8941274.1"/>
    </source>
</evidence>
<dbReference type="GO" id="GO:0016787">
    <property type="term" value="F:hydrolase activity"/>
    <property type="evidence" value="ECO:0007669"/>
    <property type="project" value="UniProtKB-KW"/>
</dbReference>
<accession>A0AAV8XRM5</accession>
<protein>
    <recommendedName>
        <fullName evidence="3">RNA helicase</fullName>
        <ecNumber evidence="3">3.6.4.13</ecNumber>
    </recommendedName>
</protein>
<comment type="subcellular location">
    <subcellularLocation>
        <location evidence="1">Cytoplasm</location>
    </subcellularLocation>
</comment>
<organism evidence="13 14">
    <name type="scientific">Aromia moschata</name>
    <dbReference type="NCBI Taxonomy" id="1265417"/>
    <lineage>
        <taxon>Eukaryota</taxon>
        <taxon>Metazoa</taxon>
        <taxon>Ecdysozoa</taxon>
        <taxon>Arthropoda</taxon>
        <taxon>Hexapoda</taxon>
        <taxon>Insecta</taxon>
        <taxon>Pterygota</taxon>
        <taxon>Neoptera</taxon>
        <taxon>Endopterygota</taxon>
        <taxon>Coleoptera</taxon>
        <taxon>Polyphaga</taxon>
        <taxon>Cucujiformia</taxon>
        <taxon>Chrysomeloidea</taxon>
        <taxon>Cerambycidae</taxon>
        <taxon>Cerambycinae</taxon>
        <taxon>Callichromatini</taxon>
        <taxon>Aromia</taxon>
    </lineage>
</organism>
<dbReference type="GO" id="GO:0005524">
    <property type="term" value="F:ATP binding"/>
    <property type="evidence" value="ECO:0007669"/>
    <property type="project" value="UniProtKB-KW"/>
</dbReference>
<dbReference type="GO" id="GO:0005737">
    <property type="term" value="C:cytoplasm"/>
    <property type="evidence" value="ECO:0007669"/>
    <property type="project" value="UniProtKB-SubCell"/>
</dbReference>
<comment type="catalytic activity">
    <reaction evidence="9">
        <text>ATP + H2O = ADP + phosphate + H(+)</text>
        <dbReference type="Rhea" id="RHEA:13065"/>
        <dbReference type="ChEBI" id="CHEBI:15377"/>
        <dbReference type="ChEBI" id="CHEBI:15378"/>
        <dbReference type="ChEBI" id="CHEBI:30616"/>
        <dbReference type="ChEBI" id="CHEBI:43474"/>
        <dbReference type="ChEBI" id="CHEBI:456216"/>
        <dbReference type="EC" id="3.6.4.13"/>
    </reaction>
</comment>
<keyword evidence="4" id="KW-0963">Cytoplasm</keyword>
<dbReference type="InterPro" id="IPR049080">
    <property type="entry name" value="MOV-10-like_beta-barrel"/>
</dbReference>
<dbReference type="Pfam" id="PF21634">
    <property type="entry name" value="MOV-10_beta-barrel"/>
    <property type="match status" value="1"/>
</dbReference>
<proteinExistence type="inferred from homology"/>
<evidence type="ECO:0000256" key="6">
    <source>
        <dbReference type="ARBA" id="ARBA00022801"/>
    </source>
</evidence>
<dbReference type="InterPro" id="IPR041677">
    <property type="entry name" value="DNA2/NAM7_AAA_11"/>
</dbReference>
<dbReference type="Pfam" id="PF13086">
    <property type="entry name" value="AAA_11"/>
    <property type="match status" value="2"/>
</dbReference>
<dbReference type="PANTHER" id="PTHR45418:SF1">
    <property type="entry name" value="CANCER_TESTIS ANTIGEN 55"/>
    <property type="match status" value="1"/>
</dbReference>
<reference evidence="13" key="1">
    <citation type="journal article" date="2023" name="Insect Mol. Biol.">
        <title>Genome sequencing provides insights into the evolution of gene families encoding plant cell wall-degrading enzymes in longhorned beetles.</title>
        <authorList>
            <person name="Shin N.R."/>
            <person name="Okamura Y."/>
            <person name="Kirsch R."/>
            <person name="Pauchet Y."/>
        </authorList>
    </citation>
    <scope>NUCLEOTIDE SEQUENCE</scope>
    <source>
        <strain evidence="13">AMC_N1</strain>
    </source>
</reference>
<feature type="domain" description="Helicase MOV-10-like beta-barrel" evidence="12">
    <location>
        <begin position="435"/>
        <end position="513"/>
    </location>
</feature>
<keyword evidence="14" id="KW-1185">Reference proteome</keyword>
<keyword evidence="6" id="KW-0378">Hydrolase</keyword>
<evidence type="ECO:0000256" key="3">
    <source>
        <dbReference type="ARBA" id="ARBA00012552"/>
    </source>
</evidence>
<dbReference type="Proteomes" id="UP001162162">
    <property type="component" value="Unassembled WGS sequence"/>
</dbReference>
<dbReference type="GO" id="GO:0003724">
    <property type="term" value="F:RNA helicase activity"/>
    <property type="evidence" value="ECO:0007669"/>
    <property type="project" value="UniProtKB-EC"/>
</dbReference>
<dbReference type="CDD" id="cd18078">
    <property type="entry name" value="DEXXQc_Mov10L1"/>
    <property type="match status" value="1"/>
</dbReference>
<sequence length="997" mass="112109">TSLKEKNIPGNSFAVKTGVITKCEGNNYIIDDLYNFNTDKQTFAVESRVSYDCFSCNGKENVVNVQLLENDWDIVPNSDALWNTRIIICKVDQRVNRNLILSPGNINVDLDNVSIEFLPVVGDWLELDVKCSINEKSVDLSGQIIEINKISPVRAHIEQGTITKWDSTTKDGIINKNIYFNKYSLSHGYIPVNGDKVIVESIESDQNRCPWRALKIIPETIAKYRTNLNKLNLTATEVKENHPGLCIETPVLSFSKLNENCNFFVTISNECKNNLILKEADFLNNSQCKILAKLDLPKDVVKDMPLKISCECTSRNVGSSNEVLLLSFEGFTITKCINITVTLQYNASVNNYERKTRTLLQNSSGNELIRGQRVAAPPRFIATQTPYYIVPQKLLDTMSKDFGDAMMLTEELKIDKFHGLLHLDEIMNLIMIRNYDMDKTSFIANDEFLMLEIENLSERRPSIVLGDKIIATDPFSRSGVDFEGFVHKVGARHIYMKFSPLFHDKYNGEDYSVKVIPSRSSYRRLHHAVHLAVRNLGKEILFPTRVIVKDPQQVNNADEDKKKSRNPSHVLNRLIQLNKSNSEIKNSDISPEDTSPKKKVGSELKLEWYNNRLNSKQKDAVVNVLLGIARPLPYIVFGPPGTGKTVTIIELVLQIVRLIPHSRLLITAPSNSASDLIALRLIESGVLKPGDLVRLVSHNYAVSDSIPVILVPYCATGSLAKDGTDDRDMPQSGIQYDRSRAALGRHRITVSTCSTAGQLYSMGFPKGHFSHIIVDQAAQASEPEVLIPLAFLDKSSGQVILAGDPMQLGPVVLSKIAAECGLSESYLQRLCNTFPYSRDPEGFLNNSGYDPKLVTKLLYNYRSLPAILKLCSSLFYDDELIATVDPETSREAMLNLKLKNILPKNESNKVPCVVFHGVNGVNYQNMDSPSWYNPHEAAQVFYYVNEFYRMGLSNKQIGIITPYIKQVKEIRSLLVEAEFDIPKIGTVEEFQGQEYDK</sequence>
<evidence type="ECO:0000256" key="5">
    <source>
        <dbReference type="ARBA" id="ARBA00022741"/>
    </source>
</evidence>
<evidence type="ECO:0000256" key="8">
    <source>
        <dbReference type="ARBA" id="ARBA00022840"/>
    </source>
</evidence>
<dbReference type="PANTHER" id="PTHR45418">
    <property type="entry name" value="CANCER/TESTIS ANTIGEN 55"/>
    <property type="match status" value="1"/>
</dbReference>
<comment type="caution">
    <text evidence="13">The sequence shown here is derived from an EMBL/GenBank/DDBJ whole genome shotgun (WGS) entry which is preliminary data.</text>
</comment>
<keyword evidence="5" id="KW-0547">Nucleotide-binding</keyword>
<dbReference type="CDD" id="cd18808">
    <property type="entry name" value="SF1_C_Upf1"/>
    <property type="match status" value="1"/>
</dbReference>
<feature type="domain" description="DNA2/NAM7 helicase helicase" evidence="10">
    <location>
        <begin position="740"/>
        <end position="815"/>
    </location>
</feature>
<dbReference type="AlphaFoldDB" id="A0AAV8XRM5"/>
<evidence type="ECO:0000259" key="11">
    <source>
        <dbReference type="Pfam" id="PF13087"/>
    </source>
</evidence>
<feature type="domain" description="DNA2/NAM7 helicase helicase" evidence="10">
    <location>
        <begin position="613"/>
        <end position="699"/>
    </location>
</feature>
<dbReference type="Gene3D" id="3.40.50.300">
    <property type="entry name" value="P-loop containing nucleotide triphosphate hydrolases"/>
    <property type="match status" value="2"/>
</dbReference>
<evidence type="ECO:0000256" key="1">
    <source>
        <dbReference type="ARBA" id="ARBA00004496"/>
    </source>
</evidence>
<evidence type="ECO:0000256" key="2">
    <source>
        <dbReference type="ARBA" id="ARBA00005601"/>
    </source>
</evidence>
<dbReference type="Pfam" id="PF13087">
    <property type="entry name" value="AAA_12"/>
    <property type="match status" value="1"/>
</dbReference>
<dbReference type="SUPFAM" id="SSF52540">
    <property type="entry name" value="P-loop containing nucleoside triphosphate hydrolases"/>
    <property type="match status" value="1"/>
</dbReference>
<gene>
    <name evidence="13" type="ORF">NQ318_016939</name>
</gene>
<dbReference type="InterPro" id="IPR041679">
    <property type="entry name" value="DNA2/NAM7-like_C"/>
</dbReference>
<evidence type="ECO:0000256" key="9">
    <source>
        <dbReference type="ARBA" id="ARBA00047984"/>
    </source>
</evidence>
<evidence type="ECO:0000259" key="10">
    <source>
        <dbReference type="Pfam" id="PF13086"/>
    </source>
</evidence>
<name>A0AAV8XRM5_9CUCU</name>
<evidence type="ECO:0000256" key="4">
    <source>
        <dbReference type="ARBA" id="ARBA00022490"/>
    </source>
</evidence>
<feature type="non-terminal residue" evidence="13">
    <location>
        <position position="1"/>
    </location>
</feature>
<evidence type="ECO:0000259" key="12">
    <source>
        <dbReference type="Pfam" id="PF21634"/>
    </source>
</evidence>
<keyword evidence="7" id="KW-0347">Helicase</keyword>
<evidence type="ECO:0000256" key="7">
    <source>
        <dbReference type="ARBA" id="ARBA00022806"/>
    </source>
</evidence>
<evidence type="ECO:0000313" key="14">
    <source>
        <dbReference type="Proteomes" id="UP001162162"/>
    </source>
</evidence>
<dbReference type="InterPro" id="IPR047187">
    <property type="entry name" value="SF1_C_Upf1"/>
</dbReference>
<dbReference type="InterPro" id="IPR027417">
    <property type="entry name" value="P-loop_NTPase"/>
</dbReference>